<dbReference type="SUPFAM" id="SSF53474">
    <property type="entry name" value="alpha/beta-Hydrolases"/>
    <property type="match status" value="1"/>
</dbReference>
<reference evidence="2" key="1">
    <citation type="journal article" date="2019" name="MBio">
        <title>Virus Genomes from Deep Sea Sediments Expand the Ocean Megavirome and Support Independent Origins of Viral Gigantism.</title>
        <authorList>
            <person name="Backstrom D."/>
            <person name="Yutin N."/>
            <person name="Jorgensen S.L."/>
            <person name="Dharamshi J."/>
            <person name="Homa F."/>
            <person name="Zaremba-Niedwiedzka K."/>
            <person name="Spang A."/>
            <person name="Wolf Y.I."/>
            <person name="Koonin E.V."/>
            <person name="Ettema T.J."/>
        </authorList>
    </citation>
    <scope>NUCLEOTIDE SEQUENCE</scope>
</reference>
<organism evidence="2">
    <name type="scientific">Pithovirus LCPAC302</name>
    <dbReference type="NCBI Taxonomy" id="2506593"/>
    <lineage>
        <taxon>Viruses</taxon>
        <taxon>Pithoviruses</taxon>
    </lineage>
</organism>
<sequence length="313" mass="36620">MFWLLLIAIFLVLLIVVFSSVPWAERKCLFYPSKKNHWKPDIPYHDVYIDIKDPKNVYHRPKGDNYIHGWHFDNFPGNKTVLYCHGNSGNISHRSYIANICQKFELNLFLFDYRGFGKSSGTPSKYRLRKDGEAAYKYITDYCGIKYKDIIIWGESLGGNVAIWTASKFKCRSLILLCTFSGLDDAIKYTFDGGVSKSLAHGFATMASMRYDIMPNRKYIRRVRCPVVIMHSKTDDIIPYDCAKILYKNIRHKSKELITIKGKHSSPDISREQFRKIFQFCDIDMSLYENKHNIDEILKDIRTVAKRYHNFID</sequence>
<feature type="domain" description="AB hydrolase-1" evidence="1">
    <location>
        <begin position="80"/>
        <end position="188"/>
    </location>
</feature>
<evidence type="ECO:0000259" key="1">
    <source>
        <dbReference type="Pfam" id="PF00561"/>
    </source>
</evidence>
<dbReference type="Pfam" id="PF00561">
    <property type="entry name" value="Abhydrolase_1"/>
    <property type="match status" value="1"/>
</dbReference>
<dbReference type="InterPro" id="IPR000073">
    <property type="entry name" value="AB_hydrolase_1"/>
</dbReference>
<dbReference type="InterPro" id="IPR029058">
    <property type="entry name" value="AB_hydrolase_fold"/>
</dbReference>
<evidence type="ECO:0000313" key="2">
    <source>
        <dbReference type="EMBL" id="QBK91458.1"/>
    </source>
</evidence>
<gene>
    <name evidence="2" type="ORF">LCPAC302_00780</name>
</gene>
<protein>
    <submittedName>
        <fullName evidence="2">Fermentation-respiration switch protein</fullName>
    </submittedName>
</protein>
<accession>A0A481Z6I5</accession>
<dbReference type="EMBL" id="MK500538">
    <property type="protein sequence ID" value="QBK91458.1"/>
    <property type="molecule type" value="Genomic_DNA"/>
</dbReference>
<dbReference type="PANTHER" id="PTHR12277">
    <property type="entry name" value="ALPHA/BETA HYDROLASE DOMAIN-CONTAINING PROTEIN"/>
    <property type="match status" value="1"/>
</dbReference>
<proteinExistence type="predicted"/>
<dbReference type="Gene3D" id="3.40.50.1820">
    <property type="entry name" value="alpha/beta hydrolase"/>
    <property type="match status" value="1"/>
</dbReference>
<name>A0A481Z6I5_9VIRU</name>
<dbReference type="PANTHER" id="PTHR12277:SF81">
    <property type="entry name" value="PROTEIN ABHD13"/>
    <property type="match status" value="1"/>
</dbReference>